<feature type="compositionally biased region" description="Polar residues" evidence="1">
    <location>
        <begin position="712"/>
        <end position="726"/>
    </location>
</feature>
<proteinExistence type="predicted"/>
<dbReference type="Gene3D" id="1.20.140.50">
    <property type="entry name" value="alix/aip1 like domains"/>
    <property type="match status" value="1"/>
</dbReference>
<dbReference type="SMART" id="SM01041">
    <property type="entry name" value="BRO1"/>
    <property type="match status" value="1"/>
</dbReference>
<dbReference type="PROSITE" id="PS51180">
    <property type="entry name" value="BRO1"/>
    <property type="match status" value="1"/>
</dbReference>
<dbReference type="InterPro" id="IPR038499">
    <property type="entry name" value="BRO1_sf"/>
</dbReference>
<dbReference type="RefSeq" id="XP_024083246.1">
    <property type="nucleotide sequence ID" value="XM_024227478.1"/>
</dbReference>
<organism evidence="3 4">
    <name type="scientific">Cimex lectularius</name>
    <name type="common">Bed bug</name>
    <name type="synonym">Acanthia lectularia</name>
    <dbReference type="NCBI Taxonomy" id="79782"/>
    <lineage>
        <taxon>Eukaryota</taxon>
        <taxon>Metazoa</taxon>
        <taxon>Ecdysozoa</taxon>
        <taxon>Arthropoda</taxon>
        <taxon>Hexapoda</taxon>
        <taxon>Insecta</taxon>
        <taxon>Pterygota</taxon>
        <taxon>Neoptera</taxon>
        <taxon>Paraneoptera</taxon>
        <taxon>Hemiptera</taxon>
        <taxon>Heteroptera</taxon>
        <taxon>Panheteroptera</taxon>
        <taxon>Cimicomorpha</taxon>
        <taxon>Cimicidae</taxon>
        <taxon>Cimex</taxon>
    </lineage>
</organism>
<dbReference type="OMA" id="VSHAEEM"/>
<accession>A0A8I6SLL3</accession>
<dbReference type="InterPro" id="IPR004328">
    <property type="entry name" value="BRO1_dom"/>
</dbReference>
<dbReference type="Pfam" id="PF13949">
    <property type="entry name" value="ALIX_LYPXL_bnd"/>
    <property type="match status" value="1"/>
</dbReference>
<dbReference type="InterPro" id="IPR025304">
    <property type="entry name" value="ALIX_V_dom"/>
</dbReference>
<dbReference type="EnsemblMetazoa" id="XM_024227478.1">
    <property type="protein sequence ID" value="XP_024083246.1"/>
    <property type="gene ID" value="LOC106661278"/>
</dbReference>
<reference evidence="3" key="1">
    <citation type="submission" date="2022-01" db="UniProtKB">
        <authorList>
            <consortium name="EnsemblMetazoa"/>
        </authorList>
    </citation>
    <scope>IDENTIFICATION</scope>
</reference>
<evidence type="ECO:0000313" key="3">
    <source>
        <dbReference type="EnsemblMetazoa" id="XP_024083246.1"/>
    </source>
</evidence>
<evidence type="ECO:0000256" key="1">
    <source>
        <dbReference type="SAM" id="MobiDB-lite"/>
    </source>
</evidence>
<dbReference type="OrthoDB" id="2141925at2759"/>
<dbReference type="Gene3D" id="1.25.40.280">
    <property type="entry name" value="alix/aip1 like domains"/>
    <property type="match status" value="1"/>
</dbReference>
<evidence type="ECO:0000313" key="4">
    <source>
        <dbReference type="Proteomes" id="UP000494040"/>
    </source>
</evidence>
<dbReference type="GO" id="GO:0000281">
    <property type="term" value="P:mitotic cytokinesis"/>
    <property type="evidence" value="ECO:0007669"/>
    <property type="project" value="TreeGrafter"/>
</dbReference>
<feature type="region of interest" description="Disordered" evidence="1">
    <location>
        <begin position="712"/>
        <end position="758"/>
    </location>
</feature>
<dbReference type="PANTHER" id="PTHR23030">
    <property type="entry name" value="PCD6 INTERACTING PROTEIN-RELATED"/>
    <property type="match status" value="1"/>
</dbReference>
<dbReference type="Proteomes" id="UP000494040">
    <property type="component" value="Unassembled WGS sequence"/>
</dbReference>
<protein>
    <recommendedName>
        <fullName evidence="2">BRO1 domain-containing protein</fullName>
    </recommendedName>
</protein>
<dbReference type="Gene3D" id="1.20.120.560">
    <property type="entry name" value="alix/aip1 in complex with the ypdl late domain"/>
    <property type="match status" value="1"/>
</dbReference>
<dbReference type="FunFam" id="1.25.40.280:FF:000001">
    <property type="entry name" value="programmed cell death 6-interacting protein-like isoform X1"/>
    <property type="match status" value="1"/>
</dbReference>
<dbReference type="KEGG" id="clec:106661278"/>
<dbReference type="CDD" id="cd09240">
    <property type="entry name" value="BRO1_Alix"/>
    <property type="match status" value="1"/>
</dbReference>
<dbReference type="CTD" id="43330"/>
<feature type="domain" description="BRO1" evidence="2">
    <location>
        <begin position="3"/>
        <end position="392"/>
    </location>
</feature>
<dbReference type="AlphaFoldDB" id="A0A8I6SLL3"/>
<dbReference type="Pfam" id="PF03097">
    <property type="entry name" value="BRO1"/>
    <property type="match status" value="1"/>
</dbReference>
<feature type="region of interest" description="Disordered" evidence="1">
    <location>
        <begin position="823"/>
        <end position="842"/>
    </location>
</feature>
<keyword evidence="4" id="KW-1185">Reference proteome</keyword>
<evidence type="ECO:0000259" key="2">
    <source>
        <dbReference type="PROSITE" id="PS51180"/>
    </source>
</evidence>
<sequence length="842" mass="94386">MAELLALPLKKPTDVDMVKPLTNLISTAYNTADKPDQYNEQIKEFSKLRSSAVWKSLEKFETSLEVIYRYYDQLHALETKIPPTDVQIPFKWKDAFNKGSLFGGRVSLTLPSLSYEKVCVLYNIAALQSSIAASQSLESDEGLKLAAKLFQQASGILSHLKNSVIAAIQVDPTSDLNPETLAALSSLLLAQAQEVFVMKAIHDSMKEAVVAKLCAQCTEFYADTMVLLQKDGVRNIVEKDWIPLVAGKQAAFIGLAHYFQSIVCKGEKLVGEEIARLQRAVELLKCAQQRSGHPNMFNDYVSKAERALAAATKDNDFIYHDRIPDLKQLAPIQRAALAKQIPLPSQLSSHFKDLFEGLVPLPVHQALAAYEIRKAELVNREISELRTATQLLNSVLSSLNLPAALEESSGETVPQSLIEKSNNVIQKGGIEMLEKKLNELPQLLQRNNDILMETQRALDEEQATDLKLKEQFKEKWNRVPSERLTKVCYDSINKYRELIKCAVDADQKVNDKFQQNKKGIILLSGGVEKMKERLPQPGWCNKDTPACLRLKQLMEEVETMKAERDVIEMELKSTMTDLKDVFLASLADQGHINEPAVSTETLGKAYGPLQQNVKDSINKQQTLLQQIQETNTEFTAERGRDGTIKTEREEMLKELANAHDTFDELEKLLAEGMKFYNDMTEHLVTLQNKTMDYCFARNTEKEELLKDITKSLSQLHPDSTGSFRQSAETKKEPPARPPPPQTSANPSQGQQLPYPVQPGQMPMPYALAPVAPYPPQFMAPMPVGYNPYATIASYTPNYFQQYSQPQTGAPGYNQGQVPYQHFGTYPGAGGYQQQPSNQPPQW</sequence>
<dbReference type="GeneID" id="106661278"/>
<dbReference type="GO" id="GO:0005768">
    <property type="term" value="C:endosome"/>
    <property type="evidence" value="ECO:0007669"/>
    <property type="project" value="TreeGrafter"/>
</dbReference>
<dbReference type="PANTHER" id="PTHR23030:SF39">
    <property type="entry name" value="PROGRAMMED CELL DEATH 6-INTERACTING PROTEIN"/>
    <property type="match status" value="1"/>
</dbReference>
<name>A0A8I6SLL3_CIMLE</name>